<dbReference type="EMBL" id="CP003236">
    <property type="protein sequence ID" value="AFK54733.1"/>
    <property type="molecule type" value="Genomic_DNA"/>
</dbReference>
<evidence type="ECO:0000313" key="3">
    <source>
        <dbReference type="Proteomes" id="UP000005258"/>
    </source>
</evidence>
<evidence type="ECO:0000256" key="1">
    <source>
        <dbReference type="SAM" id="Phobius"/>
    </source>
</evidence>
<feature type="transmembrane region" description="Helical" evidence="1">
    <location>
        <begin position="63"/>
        <end position="87"/>
    </location>
</feature>
<keyword evidence="1" id="KW-0812">Transmembrane</keyword>
<dbReference type="HOGENOM" id="CLU_2358812_0_0_5"/>
<feature type="transmembrane region" description="Helical" evidence="1">
    <location>
        <begin position="31"/>
        <end position="51"/>
    </location>
</feature>
<sequence length="96" mass="9815">MLALALAFLAGLVLGRLLRGHRTRIARPVDRLTTVSIVVLLVLMGIGTGAMPDLGATLAASGLKAVTISAAAVAGSILVALLLLGLIGRTRRRPLP</sequence>
<gene>
    <name evidence="2" type="ordered locus">TMO_2895</name>
</gene>
<reference evidence="2 3" key="1">
    <citation type="journal article" date="2012" name="J. Am. Chem. Soc.">
        <title>Bacterial biosynthesis and maturation of the didemnin anti-cancer agents.</title>
        <authorList>
            <person name="Xu Y."/>
            <person name="Kersten R.D."/>
            <person name="Nam S.J."/>
            <person name="Lu L."/>
            <person name="Al-Suwailem A.M."/>
            <person name="Zheng H."/>
            <person name="Fenical W."/>
            <person name="Dorrestein P.C."/>
            <person name="Moore B.S."/>
            <person name="Qian P.Y."/>
        </authorList>
    </citation>
    <scope>NUCLEOTIDE SEQUENCE [LARGE SCALE GENOMIC DNA]</scope>
    <source>
        <strain evidence="2 3">KA081020-065</strain>
    </source>
</reference>
<keyword evidence="1" id="KW-1133">Transmembrane helix</keyword>
<dbReference type="KEGG" id="tmo:TMO_2895"/>
<keyword evidence="3" id="KW-1185">Reference proteome</keyword>
<name>I3TPP5_TISMK</name>
<evidence type="ECO:0008006" key="4">
    <source>
        <dbReference type="Google" id="ProtNLM"/>
    </source>
</evidence>
<organism evidence="2 3">
    <name type="scientific">Tistrella mobilis (strain KA081020-065)</name>
    <dbReference type="NCBI Taxonomy" id="1110502"/>
    <lineage>
        <taxon>Bacteria</taxon>
        <taxon>Pseudomonadati</taxon>
        <taxon>Pseudomonadota</taxon>
        <taxon>Alphaproteobacteria</taxon>
        <taxon>Geminicoccales</taxon>
        <taxon>Geminicoccaceae</taxon>
        <taxon>Tistrella</taxon>
    </lineage>
</organism>
<dbReference type="RefSeq" id="WP_014746410.1">
    <property type="nucleotide sequence ID" value="NC_017956.1"/>
</dbReference>
<dbReference type="STRING" id="1110502.TMO_2895"/>
<dbReference type="Proteomes" id="UP000005258">
    <property type="component" value="Chromosome"/>
</dbReference>
<dbReference type="InterPro" id="IPR005642">
    <property type="entry name" value="LysO"/>
</dbReference>
<dbReference type="AlphaFoldDB" id="I3TPP5"/>
<keyword evidence="1" id="KW-0472">Membrane</keyword>
<evidence type="ECO:0000313" key="2">
    <source>
        <dbReference type="EMBL" id="AFK54733.1"/>
    </source>
</evidence>
<protein>
    <recommendedName>
        <fullName evidence="4">DUF340 domain-containing protein</fullName>
    </recommendedName>
</protein>
<dbReference type="Pfam" id="PF03956">
    <property type="entry name" value="Lys_export"/>
    <property type="match status" value="1"/>
</dbReference>
<accession>I3TPP5</accession>
<proteinExistence type="predicted"/>
<dbReference type="GO" id="GO:0015661">
    <property type="term" value="F:L-lysine efflux transmembrane transporter activity"/>
    <property type="evidence" value="ECO:0007669"/>
    <property type="project" value="InterPro"/>
</dbReference>